<name>A0A8S5UUJ1_9CAUD</name>
<reference evidence="1" key="1">
    <citation type="journal article" date="2021" name="Proc. Natl. Acad. Sci. U.S.A.">
        <title>A Catalog of Tens of Thousands of Viruses from Human Metagenomes Reveals Hidden Associations with Chronic Diseases.</title>
        <authorList>
            <person name="Tisza M.J."/>
            <person name="Buck C.B."/>
        </authorList>
    </citation>
    <scope>NUCLEOTIDE SEQUENCE</scope>
    <source>
        <strain evidence="1">CtIpM11</strain>
    </source>
</reference>
<accession>A0A8S5UUJ1</accession>
<proteinExistence type="predicted"/>
<dbReference type="EMBL" id="BK016142">
    <property type="protein sequence ID" value="DAF98100.1"/>
    <property type="molecule type" value="Genomic_DNA"/>
</dbReference>
<organism evidence="1">
    <name type="scientific">Podoviridae sp. ctIpM11</name>
    <dbReference type="NCBI Taxonomy" id="2825240"/>
    <lineage>
        <taxon>Viruses</taxon>
        <taxon>Duplodnaviria</taxon>
        <taxon>Heunggongvirae</taxon>
        <taxon>Uroviricota</taxon>
        <taxon>Caudoviricetes</taxon>
    </lineage>
</organism>
<evidence type="ECO:0000313" key="1">
    <source>
        <dbReference type="EMBL" id="DAF98100.1"/>
    </source>
</evidence>
<protein>
    <submittedName>
        <fullName evidence="1">Uncharacterized protein</fullName>
    </submittedName>
</protein>
<sequence>MNIPQEFEDIFRGVELTEDEIRTLTWIAGWESRTVENLRSAIRKVRL</sequence>